<reference evidence="2" key="1">
    <citation type="submission" date="2013-11" db="EMBL/GenBank/DDBJ databases">
        <title>Genome sequence of the fusiform rust pathogen reveals effectors for host alternation and coevolution with pine.</title>
        <authorList>
            <consortium name="DOE Joint Genome Institute"/>
            <person name="Smith K."/>
            <person name="Pendleton A."/>
            <person name="Kubisiak T."/>
            <person name="Anderson C."/>
            <person name="Salamov A."/>
            <person name="Aerts A."/>
            <person name="Riley R."/>
            <person name="Clum A."/>
            <person name="Lindquist E."/>
            <person name="Ence D."/>
            <person name="Campbell M."/>
            <person name="Kronenberg Z."/>
            <person name="Feau N."/>
            <person name="Dhillon B."/>
            <person name="Hamelin R."/>
            <person name="Burleigh J."/>
            <person name="Smith J."/>
            <person name="Yandell M."/>
            <person name="Nelson C."/>
            <person name="Grigoriev I."/>
            <person name="Davis J."/>
        </authorList>
    </citation>
    <scope>NUCLEOTIDE SEQUENCE</scope>
    <source>
        <strain evidence="2">G11</strain>
    </source>
</reference>
<accession>A0A9P6NXJ7</accession>
<dbReference type="InterPro" id="IPR013241">
    <property type="entry name" value="RNase_P_Pop3"/>
</dbReference>
<dbReference type="GO" id="GO:0006364">
    <property type="term" value="P:rRNA processing"/>
    <property type="evidence" value="ECO:0007669"/>
    <property type="project" value="InterPro"/>
</dbReference>
<dbReference type="GO" id="GO:0005655">
    <property type="term" value="C:nucleolar ribonuclease P complex"/>
    <property type="evidence" value="ECO:0007669"/>
    <property type="project" value="TreeGrafter"/>
</dbReference>
<evidence type="ECO:0000313" key="2">
    <source>
        <dbReference type="EMBL" id="KAG0152014.1"/>
    </source>
</evidence>
<feature type="region of interest" description="Disordered" evidence="1">
    <location>
        <begin position="132"/>
        <end position="152"/>
    </location>
</feature>
<evidence type="ECO:0000256" key="1">
    <source>
        <dbReference type="SAM" id="MobiDB-lite"/>
    </source>
</evidence>
<dbReference type="GO" id="GO:0008033">
    <property type="term" value="P:tRNA processing"/>
    <property type="evidence" value="ECO:0007669"/>
    <property type="project" value="InterPro"/>
</dbReference>
<keyword evidence="3" id="KW-1185">Reference proteome</keyword>
<name>A0A9P6NXJ7_9BASI</name>
<dbReference type="GO" id="GO:0034965">
    <property type="term" value="P:intronic box C/D snoRNA processing"/>
    <property type="evidence" value="ECO:0007669"/>
    <property type="project" value="TreeGrafter"/>
</dbReference>
<organism evidence="2 3">
    <name type="scientific">Cronartium quercuum f. sp. fusiforme G11</name>
    <dbReference type="NCBI Taxonomy" id="708437"/>
    <lineage>
        <taxon>Eukaryota</taxon>
        <taxon>Fungi</taxon>
        <taxon>Dikarya</taxon>
        <taxon>Basidiomycota</taxon>
        <taxon>Pucciniomycotina</taxon>
        <taxon>Pucciniomycetes</taxon>
        <taxon>Pucciniales</taxon>
        <taxon>Coleosporiaceae</taxon>
        <taxon>Cronartium</taxon>
    </lineage>
</organism>
<dbReference type="GO" id="GO:0000171">
    <property type="term" value="F:ribonuclease MRP activity"/>
    <property type="evidence" value="ECO:0007669"/>
    <property type="project" value="TreeGrafter"/>
</dbReference>
<feature type="compositionally biased region" description="Polar residues" evidence="1">
    <location>
        <begin position="132"/>
        <end position="144"/>
    </location>
</feature>
<feature type="compositionally biased region" description="Polar residues" evidence="1">
    <location>
        <begin position="203"/>
        <end position="214"/>
    </location>
</feature>
<evidence type="ECO:0000313" key="3">
    <source>
        <dbReference type="Proteomes" id="UP000886653"/>
    </source>
</evidence>
<feature type="region of interest" description="Disordered" evidence="1">
    <location>
        <begin position="1"/>
        <end position="24"/>
    </location>
</feature>
<proteinExistence type="predicted"/>
<dbReference type="GO" id="GO:0000172">
    <property type="term" value="C:ribonuclease MRP complex"/>
    <property type="evidence" value="ECO:0007669"/>
    <property type="project" value="TreeGrafter"/>
</dbReference>
<dbReference type="GO" id="GO:0005829">
    <property type="term" value="C:cytosol"/>
    <property type="evidence" value="ECO:0007669"/>
    <property type="project" value="TreeGrafter"/>
</dbReference>
<dbReference type="AlphaFoldDB" id="A0A9P6NXJ7"/>
<dbReference type="OrthoDB" id="20109at2759"/>
<dbReference type="Pfam" id="PF08228">
    <property type="entry name" value="RNase_P_pop3"/>
    <property type="match status" value="1"/>
</dbReference>
<dbReference type="Proteomes" id="UP000886653">
    <property type="component" value="Unassembled WGS sequence"/>
</dbReference>
<dbReference type="PANTHER" id="PTHR28272">
    <property type="entry name" value="RIBONUCLEASES P/MRP PROTEIN SUBUNIT POP3"/>
    <property type="match status" value="1"/>
</dbReference>
<dbReference type="PANTHER" id="PTHR28272:SF1">
    <property type="entry name" value="RIBONUCLEASES P_MRP PROTEIN SUBUNIT POP3"/>
    <property type="match status" value="1"/>
</dbReference>
<sequence>MSDFQKQAKKLRPNQSNRQSNKLSSIKKSISSLYNQKLERGIEWPLIEPHLSNAFLKALLRILQYPINQNHDLSSNLKQTSIPRSQSSIAKHSNHHIIQDHVDNRKRRDQTTSIIEPEQRLKRIKIESSSTLQDGISESSTMNHSGSSSKIVSMKSNRLEGCRGSRSPIFTHLVIGINSVIQRLENLIENSRTGDVSDRRPKNYSSPQCSHTLTSLKDSPNEISNPTLAFVFVCRHDISPPELIAHIPTTVAMANMTCLNRSRELIQLIELPLGSEQVLADTLGIRRAAALGLLSTTPGIEDLMKLIKPSQFDHA</sequence>
<gene>
    <name evidence="2" type="ORF">CROQUDRAFT_650605</name>
</gene>
<feature type="region of interest" description="Disordered" evidence="1">
    <location>
        <begin position="192"/>
        <end position="214"/>
    </location>
</feature>
<dbReference type="GO" id="GO:0004526">
    <property type="term" value="F:ribonuclease P activity"/>
    <property type="evidence" value="ECO:0007669"/>
    <property type="project" value="TreeGrafter"/>
</dbReference>
<dbReference type="EMBL" id="MU167210">
    <property type="protein sequence ID" value="KAG0152014.1"/>
    <property type="molecule type" value="Genomic_DNA"/>
</dbReference>
<protein>
    <submittedName>
        <fullName evidence="2">Uncharacterized protein</fullName>
    </submittedName>
</protein>
<comment type="caution">
    <text evidence="2">The sequence shown here is derived from an EMBL/GenBank/DDBJ whole genome shotgun (WGS) entry which is preliminary data.</text>
</comment>